<dbReference type="RefSeq" id="WP_354601802.1">
    <property type="nucleotide sequence ID" value="NZ_JBEWZI010000016.1"/>
</dbReference>
<dbReference type="Pfam" id="PF04612">
    <property type="entry name" value="T2SSM"/>
    <property type="match status" value="1"/>
</dbReference>
<name>A0ABV2TQD4_9RHOO</name>
<gene>
    <name evidence="2" type="primary">gspM</name>
    <name evidence="2" type="ORF">ABXR19_14225</name>
</gene>
<keyword evidence="1" id="KW-0472">Membrane</keyword>
<evidence type="ECO:0000256" key="1">
    <source>
        <dbReference type="SAM" id="Phobius"/>
    </source>
</evidence>
<keyword evidence="1" id="KW-1133">Transmembrane helix</keyword>
<dbReference type="EMBL" id="JBEWZI010000016">
    <property type="protein sequence ID" value="MET7015343.1"/>
    <property type="molecule type" value="Genomic_DNA"/>
</dbReference>
<evidence type="ECO:0000313" key="2">
    <source>
        <dbReference type="EMBL" id="MET7015343.1"/>
    </source>
</evidence>
<organism evidence="2 3">
    <name type="scientific">Uliginosibacterium flavum</name>
    <dbReference type="NCBI Taxonomy" id="1396831"/>
    <lineage>
        <taxon>Bacteria</taxon>
        <taxon>Pseudomonadati</taxon>
        <taxon>Pseudomonadota</taxon>
        <taxon>Betaproteobacteria</taxon>
        <taxon>Rhodocyclales</taxon>
        <taxon>Zoogloeaceae</taxon>
        <taxon>Uliginosibacterium</taxon>
    </lineage>
</organism>
<accession>A0ABV2TQD4</accession>
<feature type="transmembrane region" description="Helical" evidence="1">
    <location>
        <begin position="25"/>
        <end position="46"/>
    </location>
</feature>
<sequence>MKAKLLLAQTEFEKFWAARNPRERLILSIGAAALIVLAYWLAISSLQSRIASLQRKLPELMLNSYEIAGGGQAATPRTTRAADLRSDLFKILADRGLKAELRALSTDQVEMRLPDQDAKTLISNLNALHLSAGARVLSIQIRATEATGEAGSTVVLERMP</sequence>
<proteinExistence type="predicted"/>
<evidence type="ECO:0000313" key="3">
    <source>
        <dbReference type="Proteomes" id="UP001549691"/>
    </source>
</evidence>
<reference evidence="2 3" key="1">
    <citation type="submission" date="2024-07" db="EMBL/GenBank/DDBJ databases">
        <title>Uliginosibacterium flavum JJ3220;KACC:17644.</title>
        <authorList>
            <person name="Kim M.K."/>
        </authorList>
    </citation>
    <scope>NUCLEOTIDE SEQUENCE [LARGE SCALE GENOMIC DNA]</scope>
    <source>
        <strain evidence="2 3">KACC:17644</strain>
    </source>
</reference>
<keyword evidence="3" id="KW-1185">Reference proteome</keyword>
<comment type="caution">
    <text evidence="2">The sequence shown here is derived from an EMBL/GenBank/DDBJ whole genome shotgun (WGS) entry which is preliminary data.</text>
</comment>
<protein>
    <submittedName>
        <fullName evidence="2">Type II secretion system protein GspM</fullName>
    </submittedName>
</protein>
<dbReference type="Proteomes" id="UP001549691">
    <property type="component" value="Unassembled WGS sequence"/>
</dbReference>
<keyword evidence="1" id="KW-0812">Transmembrane</keyword>
<dbReference type="InterPro" id="IPR007690">
    <property type="entry name" value="T2SS_GspM"/>
</dbReference>